<organism>
    <name type="scientific">Branchiostoma floridae</name>
    <name type="common">Florida lancelet</name>
    <name type="synonym">Amphioxus</name>
    <dbReference type="NCBI Taxonomy" id="7739"/>
    <lineage>
        <taxon>Eukaryota</taxon>
        <taxon>Metazoa</taxon>
        <taxon>Chordata</taxon>
        <taxon>Cephalochordata</taxon>
        <taxon>Leptocardii</taxon>
        <taxon>Amphioxiformes</taxon>
        <taxon>Branchiostomatidae</taxon>
        <taxon>Branchiostoma</taxon>
    </lineage>
</organism>
<evidence type="ECO:0000313" key="8">
    <source>
        <dbReference type="EMBL" id="EEN42233.1"/>
    </source>
</evidence>
<feature type="domain" description="PLAT" evidence="6">
    <location>
        <begin position="11"/>
        <end position="131"/>
    </location>
</feature>
<dbReference type="InterPro" id="IPR036226">
    <property type="entry name" value="LipOase_C_sf"/>
</dbReference>
<dbReference type="InterPro" id="IPR000907">
    <property type="entry name" value="LipOase"/>
</dbReference>
<keyword evidence="4" id="KW-0443">Lipid metabolism</keyword>
<name>C3ZYZ7_BRAFL</name>
<evidence type="ECO:0000259" key="6">
    <source>
        <dbReference type="PROSITE" id="PS50095"/>
    </source>
</evidence>
<dbReference type="PROSITE" id="PS51393">
    <property type="entry name" value="LIPOXYGENASE_3"/>
    <property type="match status" value="1"/>
</dbReference>
<proteinExistence type="predicted"/>
<dbReference type="GO" id="GO:0046872">
    <property type="term" value="F:metal ion binding"/>
    <property type="evidence" value="ECO:0007669"/>
    <property type="project" value="UniProtKB-KW"/>
</dbReference>
<evidence type="ECO:0000256" key="1">
    <source>
        <dbReference type="ARBA" id="ARBA00022723"/>
    </source>
</evidence>
<gene>
    <name evidence="8" type="ORF">BRAFLDRAFT_109549</name>
</gene>
<dbReference type="AlphaFoldDB" id="C3ZYZ7"/>
<feature type="non-terminal residue" evidence="8">
    <location>
        <position position="1"/>
    </location>
</feature>
<dbReference type="Gene3D" id="3.10.450.60">
    <property type="match status" value="1"/>
</dbReference>
<dbReference type="Gene3D" id="1.20.245.10">
    <property type="entry name" value="Lipoxygenase-1, Domain 5"/>
    <property type="match status" value="1"/>
</dbReference>
<keyword evidence="2" id="KW-0223">Dioxygenase</keyword>
<feature type="domain" description="Lipoxygenase" evidence="7">
    <location>
        <begin position="205"/>
        <end position="258"/>
    </location>
</feature>
<dbReference type="SUPFAM" id="SSF48484">
    <property type="entry name" value="Lipoxigenase"/>
    <property type="match status" value="2"/>
</dbReference>
<dbReference type="Pfam" id="PF01477">
    <property type="entry name" value="PLAT"/>
    <property type="match status" value="1"/>
</dbReference>
<reference evidence="8" key="1">
    <citation type="journal article" date="2008" name="Nature">
        <title>The amphioxus genome and the evolution of the chordate karyotype.</title>
        <authorList>
            <consortium name="US DOE Joint Genome Institute (JGI-PGF)"/>
            <person name="Putnam N.H."/>
            <person name="Butts T."/>
            <person name="Ferrier D.E.K."/>
            <person name="Furlong R.F."/>
            <person name="Hellsten U."/>
            <person name="Kawashima T."/>
            <person name="Robinson-Rechavi M."/>
            <person name="Shoguchi E."/>
            <person name="Terry A."/>
            <person name="Yu J.-K."/>
            <person name="Benito-Gutierrez E.L."/>
            <person name="Dubchak I."/>
            <person name="Garcia-Fernandez J."/>
            <person name="Gibson-Brown J.J."/>
            <person name="Grigoriev I.V."/>
            <person name="Horton A.C."/>
            <person name="de Jong P.J."/>
            <person name="Jurka J."/>
            <person name="Kapitonov V.V."/>
            <person name="Kohara Y."/>
            <person name="Kuroki Y."/>
            <person name="Lindquist E."/>
            <person name="Lucas S."/>
            <person name="Osoegawa K."/>
            <person name="Pennacchio L.A."/>
            <person name="Salamov A.A."/>
            <person name="Satou Y."/>
            <person name="Sauka-Spengler T."/>
            <person name="Schmutz J."/>
            <person name="Shin-I T."/>
            <person name="Toyoda A."/>
            <person name="Bronner-Fraser M."/>
            <person name="Fujiyama A."/>
            <person name="Holland L.Z."/>
            <person name="Holland P.W.H."/>
            <person name="Satoh N."/>
            <person name="Rokhsar D.S."/>
        </authorList>
    </citation>
    <scope>NUCLEOTIDE SEQUENCE [LARGE SCALE GENOMIC DNA]</scope>
    <source>
        <strain evidence="8">S238N-H82</strain>
        <tissue evidence="8">Testes</tissue>
    </source>
</reference>
<evidence type="ECO:0000259" key="7">
    <source>
        <dbReference type="PROSITE" id="PS51393"/>
    </source>
</evidence>
<dbReference type="PROSITE" id="PS50095">
    <property type="entry name" value="PLAT"/>
    <property type="match status" value="1"/>
</dbReference>
<dbReference type="InterPro" id="IPR036392">
    <property type="entry name" value="PLAT/LH2_dom_sf"/>
</dbReference>
<dbReference type="PANTHER" id="PTHR11771">
    <property type="entry name" value="LIPOXYGENASE"/>
    <property type="match status" value="1"/>
</dbReference>
<accession>C3ZYZ7</accession>
<dbReference type="InParanoid" id="C3ZYZ7"/>
<evidence type="ECO:0000256" key="3">
    <source>
        <dbReference type="ARBA" id="ARBA00023002"/>
    </source>
</evidence>
<dbReference type="Pfam" id="PF00305">
    <property type="entry name" value="Lipoxygenase"/>
    <property type="match status" value="1"/>
</dbReference>
<protein>
    <recommendedName>
        <fullName evidence="9">Lipoxygenase domain-containing protein</fullName>
    </recommendedName>
</protein>
<dbReference type="Gene3D" id="2.40.180.10">
    <property type="entry name" value="Catalase core domain"/>
    <property type="match status" value="1"/>
</dbReference>
<evidence type="ECO:0000256" key="2">
    <source>
        <dbReference type="ARBA" id="ARBA00022964"/>
    </source>
</evidence>
<dbReference type="GO" id="GO:0034440">
    <property type="term" value="P:lipid oxidation"/>
    <property type="evidence" value="ECO:0007669"/>
    <property type="project" value="InterPro"/>
</dbReference>
<keyword evidence="3" id="KW-0560">Oxidoreductase</keyword>
<dbReference type="InterPro" id="IPR013819">
    <property type="entry name" value="LipOase_C"/>
</dbReference>
<dbReference type="InterPro" id="IPR001024">
    <property type="entry name" value="PLAT/LH2_dom"/>
</dbReference>
<keyword evidence="1" id="KW-0479">Metal-binding</keyword>
<evidence type="ECO:0000256" key="5">
    <source>
        <dbReference type="PROSITE-ProRule" id="PRU00152"/>
    </source>
</evidence>
<dbReference type="SUPFAM" id="SSF49723">
    <property type="entry name" value="Lipase/lipooxygenase domain (PLAT/LH2 domain)"/>
    <property type="match status" value="1"/>
</dbReference>
<sequence>KMCDRPTTEGIDVLVKTKTGTCRGAATNSNVFIRLYDDKGHKSRACQLDVWWWNDFERGSDGEYKLDDVKVTSPIRQLELWRDDSHPNDDWYCDSISVQLQPDNNGPTYDFPVHRWMKQNDHVWLIPGDCELPQDDLHPQDRAEEMTIMRERFASVTPAPGLLPWMCAPYGLFYVNNKKDLVPVAIQLYPNDEEQHHPGIPGNGKFSTLDELIQTLTCIVFISSVQHAAVNFGNLDQFGFVPNMPLMLFKDPPKTKVL</sequence>
<dbReference type="EMBL" id="GG666739">
    <property type="protein sequence ID" value="EEN42233.1"/>
    <property type="molecule type" value="Genomic_DNA"/>
</dbReference>
<evidence type="ECO:0008006" key="9">
    <source>
        <dbReference type="Google" id="ProtNLM"/>
    </source>
</evidence>
<evidence type="ECO:0000256" key="4">
    <source>
        <dbReference type="ARBA" id="ARBA00023098"/>
    </source>
</evidence>
<comment type="caution">
    <text evidence="5">Lacks conserved residue(s) required for the propagation of feature annotation.</text>
</comment>
<dbReference type="GO" id="GO:0016702">
    <property type="term" value="F:oxidoreductase activity, acting on single donors with incorporation of molecular oxygen, incorporation of two atoms of oxygen"/>
    <property type="evidence" value="ECO:0007669"/>
    <property type="project" value="InterPro"/>
</dbReference>